<gene>
    <name evidence="2" type="ORF">LTR24_009458</name>
</gene>
<dbReference type="Proteomes" id="UP001345013">
    <property type="component" value="Unassembled WGS sequence"/>
</dbReference>
<reference evidence="2 3" key="1">
    <citation type="submission" date="2023-08" db="EMBL/GenBank/DDBJ databases">
        <title>Black Yeasts Isolated from many extreme environments.</title>
        <authorList>
            <person name="Coleine C."/>
            <person name="Stajich J.E."/>
            <person name="Selbmann L."/>
        </authorList>
    </citation>
    <scope>NUCLEOTIDE SEQUENCE [LARGE SCALE GENOMIC DNA]</scope>
    <source>
        <strain evidence="2 3">CCFEE 5885</strain>
    </source>
</reference>
<organism evidence="2 3">
    <name type="scientific">Lithohypha guttulata</name>
    <dbReference type="NCBI Taxonomy" id="1690604"/>
    <lineage>
        <taxon>Eukaryota</taxon>
        <taxon>Fungi</taxon>
        <taxon>Dikarya</taxon>
        <taxon>Ascomycota</taxon>
        <taxon>Pezizomycotina</taxon>
        <taxon>Eurotiomycetes</taxon>
        <taxon>Chaetothyriomycetidae</taxon>
        <taxon>Chaetothyriales</taxon>
        <taxon>Trichomeriaceae</taxon>
        <taxon>Lithohypha</taxon>
    </lineage>
</organism>
<keyword evidence="3" id="KW-1185">Reference proteome</keyword>
<dbReference type="InterPro" id="IPR036397">
    <property type="entry name" value="RNaseH_sf"/>
</dbReference>
<dbReference type="SUPFAM" id="SSF53098">
    <property type="entry name" value="Ribonuclease H-like"/>
    <property type="match status" value="1"/>
</dbReference>
<dbReference type="EMBL" id="JAVRRG010000208">
    <property type="protein sequence ID" value="KAK5077658.1"/>
    <property type="molecule type" value="Genomic_DNA"/>
</dbReference>
<name>A0ABR0JYV0_9EURO</name>
<comment type="caution">
    <text evidence="2">The sequence shown here is derived from an EMBL/GenBank/DDBJ whole genome shotgun (WGS) entry which is preliminary data.</text>
</comment>
<proteinExistence type="predicted"/>
<protein>
    <recommendedName>
        <fullName evidence="4">RNase H type-1 domain-containing protein</fullName>
    </recommendedName>
</protein>
<dbReference type="Gene3D" id="3.30.420.10">
    <property type="entry name" value="Ribonuclease H-like superfamily/Ribonuclease H"/>
    <property type="match status" value="1"/>
</dbReference>
<dbReference type="InterPro" id="IPR012337">
    <property type="entry name" value="RNaseH-like_sf"/>
</dbReference>
<feature type="compositionally biased region" description="Basic residues" evidence="1">
    <location>
        <begin position="70"/>
        <end position="81"/>
    </location>
</feature>
<feature type="region of interest" description="Disordered" evidence="1">
    <location>
        <begin position="67"/>
        <end position="95"/>
    </location>
</feature>
<accession>A0ABR0JYV0</accession>
<evidence type="ECO:0000313" key="2">
    <source>
        <dbReference type="EMBL" id="KAK5077658.1"/>
    </source>
</evidence>
<evidence type="ECO:0000313" key="3">
    <source>
        <dbReference type="Proteomes" id="UP001345013"/>
    </source>
</evidence>
<feature type="region of interest" description="Disordered" evidence="1">
    <location>
        <begin position="170"/>
        <end position="230"/>
    </location>
</feature>
<evidence type="ECO:0000256" key="1">
    <source>
        <dbReference type="SAM" id="MobiDB-lite"/>
    </source>
</evidence>
<feature type="compositionally biased region" description="Polar residues" evidence="1">
    <location>
        <begin position="181"/>
        <end position="198"/>
    </location>
</feature>
<sequence length="260" mass="28243">MCLKLIRDFHQMSPQRQADFGPLNELALIKTNNEILKKLGVIFELRWVSGHKQVMGNKRADKLAGLAARSSKKSRQQKKVPKPANNKVKDSKVKKSRTLRRGKVAVLEEDNIKQSIVSCDLSTAEEDKADVDRVVDKNEMQGDSIAEQQFEPCPATGGLQMMVMATSSGCEDQPVMDVGSKQESSRGTTTSNGQQQVTGDGDAHGPGEARQVATGRHCETQPAEVIEEKPGQPVGLDLLVAHIDAELRAPGSPQDVPILG</sequence>
<evidence type="ECO:0008006" key="4">
    <source>
        <dbReference type="Google" id="ProtNLM"/>
    </source>
</evidence>